<dbReference type="SUPFAM" id="SSF53850">
    <property type="entry name" value="Periplasmic binding protein-like II"/>
    <property type="match status" value="1"/>
</dbReference>
<dbReference type="EMBL" id="CP073346">
    <property type="protein sequence ID" value="UTW08069.1"/>
    <property type="molecule type" value="Genomic_DNA"/>
</dbReference>
<gene>
    <name evidence="6" type="ORF">KDW96_01675</name>
</gene>
<evidence type="ECO:0000256" key="2">
    <source>
        <dbReference type="ARBA" id="ARBA00023015"/>
    </source>
</evidence>
<dbReference type="InterPro" id="IPR036390">
    <property type="entry name" value="WH_DNA-bd_sf"/>
</dbReference>
<protein>
    <submittedName>
        <fullName evidence="6">LysR family transcriptional regulator</fullName>
    </submittedName>
</protein>
<feature type="domain" description="HTH lysR-type" evidence="5">
    <location>
        <begin position="5"/>
        <end position="62"/>
    </location>
</feature>
<dbReference type="PANTHER" id="PTHR30579:SF7">
    <property type="entry name" value="HTH-TYPE TRANSCRIPTIONAL REGULATOR LRHA-RELATED"/>
    <property type="match status" value="1"/>
</dbReference>
<dbReference type="RefSeq" id="WP_255838670.1">
    <property type="nucleotide sequence ID" value="NZ_CP073346.1"/>
</dbReference>
<reference evidence="6" key="1">
    <citation type="submission" date="2021-04" db="EMBL/GenBank/DDBJ databases">
        <title>Oceanospirillales bacteria with DddD are important DMSP degraders in coastal seawater.</title>
        <authorList>
            <person name="Liu J."/>
        </authorList>
    </citation>
    <scope>NUCLEOTIDE SEQUENCE</scope>
    <source>
        <strain evidence="6">D13-4</strain>
    </source>
</reference>
<dbReference type="PRINTS" id="PR00039">
    <property type="entry name" value="HTHLYSR"/>
</dbReference>
<evidence type="ECO:0000256" key="4">
    <source>
        <dbReference type="ARBA" id="ARBA00023163"/>
    </source>
</evidence>
<dbReference type="Gene3D" id="1.10.10.10">
    <property type="entry name" value="Winged helix-like DNA-binding domain superfamily/Winged helix DNA-binding domain"/>
    <property type="match status" value="1"/>
</dbReference>
<dbReference type="SUPFAM" id="SSF46785">
    <property type="entry name" value="Winged helix' DNA-binding domain"/>
    <property type="match status" value="1"/>
</dbReference>
<evidence type="ECO:0000313" key="7">
    <source>
        <dbReference type="Proteomes" id="UP001059672"/>
    </source>
</evidence>
<evidence type="ECO:0000256" key="3">
    <source>
        <dbReference type="ARBA" id="ARBA00023125"/>
    </source>
</evidence>
<dbReference type="Proteomes" id="UP001059672">
    <property type="component" value="Chromosome"/>
</dbReference>
<comment type="similarity">
    <text evidence="1">Belongs to the LysR transcriptional regulatory family.</text>
</comment>
<dbReference type="Pfam" id="PF00126">
    <property type="entry name" value="HTH_1"/>
    <property type="match status" value="1"/>
</dbReference>
<dbReference type="InterPro" id="IPR000847">
    <property type="entry name" value="LysR_HTH_N"/>
</dbReference>
<dbReference type="InterPro" id="IPR005119">
    <property type="entry name" value="LysR_subst-bd"/>
</dbReference>
<evidence type="ECO:0000259" key="5">
    <source>
        <dbReference type="PROSITE" id="PS50931"/>
    </source>
</evidence>
<dbReference type="PANTHER" id="PTHR30579">
    <property type="entry name" value="TRANSCRIPTIONAL REGULATOR"/>
    <property type="match status" value="1"/>
</dbReference>
<dbReference type="Pfam" id="PF03466">
    <property type="entry name" value="LysR_substrate"/>
    <property type="match status" value="1"/>
</dbReference>
<sequence>MARDINISFIRTFLAVAESGGMTSAAHALNLTQGAVSQQIMRLEALFGAPLFERQNKKIRLTPEGERLMARAHRLISLNDETWQLMTQPAFTGEIKLGVPLDIVRPIMPPIMRRFSREHPNIQLTLVSDMTETLLVALKNGEVDLTLTTESQPAKGDALLLSDCLIWIGAQNGEACYRTPLPVSLGSEFCAFRGPTLEALNKAERDWLAVCSVGNLESILATVEADMAVAPYLSSLLPENLTPIHPDVGLPSLPACHVNLRMPESGSSLITRELAKHIRQGFSAFQTLGAAKE</sequence>
<dbReference type="PROSITE" id="PS50931">
    <property type="entry name" value="HTH_LYSR"/>
    <property type="match status" value="1"/>
</dbReference>
<dbReference type="Gene3D" id="3.40.190.10">
    <property type="entry name" value="Periplasmic binding protein-like II"/>
    <property type="match status" value="2"/>
</dbReference>
<evidence type="ECO:0000313" key="6">
    <source>
        <dbReference type="EMBL" id="UTW08069.1"/>
    </source>
</evidence>
<organism evidence="6 7">
    <name type="scientific">Pseudomonas benzenivorans</name>
    <dbReference type="NCBI Taxonomy" id="556533"/>
    <lineage>
        <taxon>Bacteria</taxon>
        <taxon>Pseudomonadati</taxon>
        <taxon>Pseudomonadota</taxon>
        <taxon>Gammaproteobacteria</taxon>
        <taxon>Pseudomonadales</taxon>
        <taxon>Pseudomonadaceae</taxon>
        <taxon>Pseudomonas</taxon>
    </lineage>
</organism>
<keyword evidence="7" id="KW-1185">Reference proteome</keyword>
<name>A0ABY5H7S8_9PSED</name>
<keyword evidence="4" id="KW-0804">Transcription</keyword>
<keyword evidence="2" id="KW-0805">Transcription regulation</keyword>
<dbReference type="InterPro" id="IPR050176">
    <property type="entry name" value="LTTR"/>
</dbReference>
<proteinExistence type="inferred from homology"/>
<accession>A0ABY5H7S8</accession>
<evidence type="ECO:0000256" key="1">
    <source>
        <dbReference type="ARBA" id="ARBA00009437"/>
    </source>
</evidence>
<dbReference type="InterPro" id="IPR036388">
    <property type="entry name" value="WH-like_DNA-bd_sf"/>
</dbReference>
<keyword evidence="3" id="KW-0238">DNA-binding</keyword>